<dbReference type="AlphaFoldDB" id="S7RME4"/>
<evidence type="ECO:0000256" key="3">
    <source>
        <dbReference type="ARBA" id="ARBA00022507"/>
    </source>
</evidence>
<name>S7RME4_GLOTA</name>
<feature type="transmembrane region" description="Helical" evidence="10">
    <location>
        <begin position="33"/>
        <end position="52"/>
    </location>
</feature>
<keyword evidence="7 10" id="KW-0472">Membrane</keyword>
<dbReference type="STRING" id="670483.S7RME4"/>
<dbReference type="PANTHER" id="PTHR28097:SF1">
    <property type="entry name" value="PHEROMONE A FACTOR RECEPTOR"/>
    <property type="match status" value="1"/>
</dbReference>
<dbReference type="PRINTS" id="PR00899">
    <property type="entry name" value="GPCRSTE3"/>
</dbReference>
<feature type="transmembrane region" description="Helical" evidence="10">
    <location>
        <begin position="272"/>
        <end position="291"/>
    </location>
</feature>
<evidence type="ECO:0000256" key="10">
    <source>
        <dbReference type="SAM" id="Phobius"/>
    </source>
</evidence>
<evidence type="ECO:0000256" key="8">
    <source>
        <dbReference type="ARBA" id="ARBA00023170"/>
    </source>
</evidence>
<keyword evidence="8 11" id="KW-0675">Receptor</keyword>
<evidence type="ECO:0000256" key="9">
    <source>
        <dbReference type="ARBA" id="ARBA00023224"/>
    </source>
</evidence>
<dbReference type="OMA" id="VICMNGC"/>
<dbReference type="OrthoDB" id="2874149at2759"/>
<evidence type="ECO:0000313" key="12">
    <source>
        <dbReference type="Proteomes" id="UP000030669"/>
    </source>
</evidence>
<evidence type="ECO:0000256" key="5">
    <source>
        <dbReference type="ARBA" id="ARBA00022989"/>
    </source>
</evidence>
<feature type="non-terminal residue" evidence="11">
    <location>
        <position position="323"/>
    </location>
</feature>
<dbReference type="GO" id="GO:0000750">
    <property type="term" value="P:pheromone-dependent signal transduction involved in conjugation with cellular fusion"/>
    <property type="evidence" value="ECO:0007669"/>
    <property type="project" value="TreeGrafter"/>
</dbReference>
<keyword evidence="4 10" id="KW-0812">Transmembrane</keyword>
<gene>
    <name evidence="11" type="ORF">GLOTRDRAFT_20680</name>
</gene>
<sequence>DPTYPLFPVFSFLGFILALTPLSWHLQAWNAGTCLYMLWAGLGSLNMFVNAVVWDGRIDNIAPVWCDISTKFFIGAGVGIPAASLCIVRRLYLLSSIRSVNMTKQDKKRAVIADLAIGLGIPLLIMILRELFFVSCHRFDILQDIGCQPATYNTLPAYFLLFMWPPLLGCISFVYAALSLRNFFIRRIQFSQFATSAQAMNASRYLRLMLLACCEICCTIPIGIYSIYIDNKGVPIAPWVSWSDTHYNFSRVGQVPALIWMNDPSYYTSVQLSRWIFPVCCIIFFALFGFAEEARRHYSMLFWWIAKRFGLKPPAKKLQATLP</sequence>
<dbReference type="PRINTS" id="PR00901">
    <property type="entry name" value="PHEROMONEBAR"/>
</dbReference>
<keyword evidence="5 10" id="KW-1133">Transmembrane helix</keyword>
<dbReference type="HOGENOM" id="CLU_027592_0_1_1"/>
<dbReference type="RefSeq" id="XP_007865487.1">
    <property type="nucleotide sequence ID" value="XM_007867296.1"/>
</dbReference>
<dbReference type="GeneID" id="19305017"/>
<keyword evidence="12" id="KW-1185">Reference proteome</keyword>
<keyword evidence="6" id="KW-0297">G-protein coupled receptor</keyword>
<evidence type="ECO:0000256" key="2">
    <source>
        <dbReference type="ARBA" id="ARBA00011085"/>
    </source>
</evidence>
<dbReference type="Proteomes" id="UP000030669">
    <property type="component" value="Unassembled WGS sequence"/>
</dbReference>
<proteinExistence type="inferred from homology"/>
<dbReference type="GO" id="GO:0005886">
    <property type="term" value="C:plasma membrane"/>
    <property type="evidence" value="ECO:0007669"/>
    <property type="project" value="TreeGrafter"/>
</dbReference>
<reference evidence="11 12" key="1">
    <citation type="journal article" date="2012" name="Science">
        <title>The Paleozoic origin of enzymatic lignin decomposition reconstructed from 31 fungal genomes.</title>
        <authorList>
            <person name="Floudas D."/>
            <person name="Binder M."/>
            <person name="Riley R."/>
            <person name="Barry K."/>
            <person name="Blanchette R.A."/>
            <person name="Henrissat B."/>
            <person name="Martinez A.T."/>
            <person name="Otillar R."/>
            <person name="Spatafora J.W."/>
            <person name="Yadav J.S."/>
            <person name="Aerts A."/>
            <person name="Benoit I."/>
            <person name="Boyd A."/>
            <person name="Carlson A."/>
            <person name="Copeland A."/>
            <person name="Coutinho P.M."/>
            <person name="de Vries R.P."/>
            <person name="Ferreira P."/>
            <person name="Findley K."/>
            <person name="Foster B."/>
            <person name="Gaskell J."/>
            <person name="Glotzer D."/>
            <person name="Gorecki P."/>
            <person name="Heitman J."/>
            <person name="Hesse C."/>
            <person name="Hori C."/>
            <person name="Igarashi K."/>
            <person name="Jurgens J.A."/>
            <person name="Kallen N."/>
            <person name="Kersten P."/>
            <person name="Kohler A."/>
            <person name="Kuees U."/>
            <person name="Kumar T.K.A."/>
            <person name="Kuo A."/>
            <person name="LaButti K."/>
            <person name="Larrondo L.F."/>
            <person name="Lindquist E."/>
            <person name="Ling A."/>
            <person name="Lombard V."/>
            <person name="Lucas S."/>
            <person name="Lundell T."/>
            <person name="Martin R."/>
            <person name="McLaughlin D.J."/>
            <person name="Morgenstern I."/>
            <person name="Morin E."/>
            <person name="Murat C."/>
            <person name="Nagy L.G."/>
            <person name="Nolan M."/>
            <person name="Ohm R.A."/>
            <person name="Patyshakuliyeva A."/>
            <person name="Rokas A."/>
            <person name="Ruiz-Duenas F.J."/>
            <person name="Sabat G."/>
            <person name="Salamov A."/>
            <person name="Samejima M."/>
            <person name="Schmutz J."/>
            <person name="Slot J.C."/>
            <person name="St John F."/>
            <person name="Stenlid J."/>
            <person name="Sun H."/>
            <person name="Sun S."/>
            <person name="Syed K."/>
            <person name="Tsang A."/>
            <person name="Wiebenga A."/>
            <person name="Young D."/>
            <person name="Pisabarro A."/>
            <person name="Eastwood D.C."/>
            <person name="Martin F."/>
            <person name="Cullen D."/>
            <person name="Grigoriev I.V."/>
            <person name="Hibbett D.S."/>
        </authorList>
    </citation>
    <scope>NUCLEOTIDE SEQUENCE [LARGE SCALE GENOMIC DNA]</scope>
    <source>
        <strain evidence="11 12">ATCC 11539</strain>
    </source>
</reference>
<evidence type="ECO:0000256" key="4">
    <source>
        <dbReference type="ARBA" id="ARBA00022692"/>
    </source>
</evidence>
<organism evidence="11 12">
    <name type="scientific">Gloeophyllum trabeum (strain ATCC 11539 / FP-39264 / Madison 617)</name>
    <name type="common">Brown rot fungus</name>
    <dbReference type="NCBI Taxonomy" id="670483"/>
    <lineage>
        <taxon>Eukaryota</taxon>
        <taxon>Fungi</taxon>
        <taxon>Dikarya</taxon>
        <taxon>Basidiomycota</taxon>
        <taxon>Agaricomycotina</taxon>
        <taxon>Agaricomycetes</taxon>
        <taxon>Gloeophyllales</taxon>
        <taxon>Gloeophyllaceae</taxon>
        <taxon>Gloeophyllum</taxon>
    </lineage>
</organism>
<evidence type="ECO:0000313" key="11">
    <source>
        <dbReference type="EMBL" id="EPQ55600.1"/>
    </source>
</evidence>
<evidence type="ECO:0000256" key="6">
    <source>
        <dbReference type="ARBA" id="ARBA00023040"/>
    </source>
</evidence>
<comment type="similarity">
    <text evidence="2">Belongs to the G-protein coupled receptor 4 family.</text>
</comment>
<keyword evidence="9" id="KW-0807">Transducer</keyword>
<feature type="transmembrane region" description="Helical" evidence="10">
    <location>
        <begin position="72"/>
        <end position="92"/>
    </location>
</feature>
<evidence type="ECO:0000256" key="7">
    <source>
        <dbReference type="ARBA" id="ARBA00023136"/>
    </source>
</evidence>
<dbReference type="EMBL" id="KB469301">
    <property type="protein sequence ID" value="EPQ55600.1"/>
    <property type="molecule type" value="Genomic_DNA"/>
</dbReference>
<dbReference type="KEGG" id="gtr:GLOTRDRAFT_20680"/>
<protein>
    <submittedName>
        <fullName evidence="11">STE3-like pheromone receptor</fullName>
    </submittedName>
</protein>
<accession>S7RME4</accession>
<comment type="subcellular location">
    <subcellularLocation>
        <location evidence="1">Membrane</location>
        <topology evidence="1">Multi-pass membrane protein</topology>
    </subcellularLocation>
</comment>
<dbReference type="PANTHER" id="PTHR28097">
    <property type="entry name" value="PHEROMONE A FACTOR RECEPTOR"/>
    <property type="match status" value="1"/>
</dbReference>
<feature type="transmembrane region" description="Helical" evidence="10">
    <location>
        <begin position="208"/>
        <end position="229"/>
    </location>
</feature>
<keyword evidence="3" id="KW-0589">Pheromone response</keyword>
<feature type="transmembrane region" description="Helical" evidence="10">
    <location>
        <begin position="6"/>
        <end position="26"/>
    </location>
</feature>
<evidence type="ECO:0000256" key="1">
    <source>
        <dbReference type="ARBA" id="ARBA00004141"/>
    </source>
</evidence>
<dbReference type="Pfam" id="PF02076">
    <property type="entry name" value="STE3"/>
    <property type="match status" value="1"/>
</dbReference>
<dbReference type="InterPro" id="IPR001499">
    <property type="entry name" value="GPCR_STE3"/>
</dbReference>
<dbReference type="InterPro" id="IPR000481">
    <property type="entry name" value="GPCR_Pheromne_B_alpha_rcpt"/>
</dbReference>
<feature type="non-terminal residue" evidence="11">
    <location>
        <position position="1"/>
    </location>
</feature>
<dbReference type="CDD" id="cd14966">
    <property type="entry name" value="7tmD_STE3"/>
    <property type="match status" value="1"/>
</dbReference>
<dbReference type="eggNOG" id="ENOG502S44N">
    <property type="taxonomic scope" value="Eukaryota"/>
</dbReference>
<dbReference type="GO" id="GO:0004934">
    <property type="term" value="F:mating-type alpha-factor pheromone receptor activity"/>
    <property type="evidence" value="ECO:0007669"/>
    <property type="project" value="InterPro"/>
</dbReference>
<feature type="transmembrane region" description="Helical" evidence="10">
    <location>
        <begin position="155"/>
        <end position="178"/>
    </location>
</feature>
<feature type="transmembrane region" description="Helical" evidence="10">
    <location>
        <begin position="112"/>
        <end position="135"/>
    </location>
</feature>